<sequence>MYLKTSSWAAINRMKLWIILLAVAVSTEEMPRQNSCVDRYPGIPGNPGHNGLPGRDGRDGTKGEKGDTGDLGPIGPKGQKGEIGIQGEIGLRGPIGPKGHMGPKGEVGAPGPKVIARSAFSVGLTAKFPPLNVPIKFDKVLYNSFDHYSTETGVFTCQISGVYYFTYHITVFSRNMRVALVKNEHRMLHTADMYQGAEDQASGGIVLELQKGDRIWLQSYGGETFNGLFADPDDDTVFSGFLLFSTSEAPASVASSI</sequence>
<dbReference type="Gene3D" id="2.60.120.40">
    <property type="match status" value="1"/>
</dbReference>
<evidence type="ECO:0000256" key="1">
    <source>
        <dbReference type="ARBA" id="ARBA00004613"/>
    </source>
</evidence>
<dbReference type="FunFam" id="2.60.120.40:FF:000001">
    <property type="entry name" value="Complement C1q B chain"/>
    <property type="match status" value="1"/>
</dbReference>
<feature type="signal peptide" evidence="6">
    <location>
        <begin position="1"/>
        <end position="24"/>
    </location>
</feature>
<keyword evidence="9" id="KW-1185">Reference proteome</keyword>
<evidence type="ECO:0000256" key="6">
    <source>
        <dbReference type="SAM" id="SignalP"/>
    </source>
</evidence>
<dbReference type="InterPro" id="IPR050392">
    <property type="entry name" value="Collagen/C1q_domain"/>
</dbReference>
<dbReference type="GO" id="GO:0005581">
    <property type="term" value="C:collagen trimer"/>
    <property type="evidence" value="ECO:0007669"/>
    <property type="project" value="UniProtKB-KW"/>
</dbReference>
<dbReference type="GeneTree" id="ENSGT00940000154936"/>
<dbReference type="GO" id="GO:0005615">
    <property type="term" value="C:extracellular space"/>
    <property type="evidence" value="ECO:0007669"/>
    <property type="project" value="Ensembl"/>
</dbReference>
<reference evidence="8" key="2">
    <citation type="submission" date="2025-09" db="UniProtKB">
        <authorList>
            <consortium name="Ensembl"/>
        </authorList>
    </citation>
    <scope>IDENTIFICATION</scope>
</reference>
<dbReference type="Proteomes" id="UP000694406">
    <property type="component" value="Unplaced"/>
</dbReference>
<dbReference type="GO" id="GO:0019395">
    <property type="term" value="P:fatty acid oxidation"/>
    <property type="evidence" value="ECO:0007669"/>
    <property type="project" value="Ensembl"/>
</dbReference>
<organism evidence="8 9">
    <name type="scientific">Laticauda laticaudata</name>
    <name type="common">Blue-ringed sea krait</name>
    <name type="synonym">Blue-lipped sea krait</name>
    <dbReference type="NCBI Taxonomy" id="8630"/>
    <lineage>
        <taxon>Eukaryota</taxon>
        <taxon>Metazoa</taxon>
        <taxon>Chordata</taxon>
        <taxon>Craniata</taxon>
        <taxon>Vertebrata</taxon>
        <taxon>Euteleostomi</taxon>
        <taxon>Lepidosauria</taxon>
        <taxon>Squamata</taxon>
        <taxon>Bifurcata</taxon>
        <taxon>Unidentata</taxon>
        <taxon>Episquamata</taxon>
        <taxon>Toxicofera</taxon>
        <taxon>Serpentes</taxon>
        <taxon>Colubroidea</taxon>
        <taxon>Elapidae</taxon>
        <taxon>Laticaudinae</taxon>
        <taxon>Laticauda</taxon>
    </lineage>
</organism>
<dbReference type="InterPro" id="IPR001073">
    <property type="entry name" value="C1q_dom"/>
</dbReference>
<proteinExistence type="predicted"/>
<dbReference type="Pfam" id="PF01391">
    <property type="entry name" value="Collagen"/>
    <property type="match status" value="1"/>
</dbReference>
<dbReference type="AlphaFoldDB" id="A0A8C5WXC1"/>
<evidence type="ECO:0000259" key="7">
    <source>
        <dbReference type="PROSITE" id="PS50871"/>
    </source>
</evidence>
<evidence type="ECO:0000256" key="4">
    <source>
        <dbReference type="ARBA" id="ARBA00023119"/>
    </source>
</evidence>
<dbReference type="PRINTS" id="PR00007">
    <property type="entry name" value="COMPLEMNTC1Q"/>
</dbReference>
<dbReference type="SMART" id="SM00110">
    <property type="entry name" value="C1Q"/>
    <property type="match status" value="1"/>
</dbReference>
<protein>
    <recommendedName>
        <fullName evidence="7">C1q domain-containing protein</fullName>
    </recommendedName>
</protein>
<dbReference type="GO" id="GO:0005179">
    <property type="term" value="F:hormone activity"/>
    <property type="evidence" value="ECO:0007669"/>
    <property type="project" value="Ensembl"/>
</dbReference>
<dbReference type="PANTHER" id="PTHR15427">
    <property type="entry name" value="EMILIN ELASTIN MICROFIBRIL INTERFACE-LOCATED PROTEIN ELASTIN MICROFIBRIL INTERFACER"/>
    <property type="match status" value="1"/>
</dbReference>
<feature type="domain" description="C1q" evidence="7">
    <location>
        <begin position="113"/>
        <end position="249"/>
    </location>
</feature>
<dbReference type="GO" id="GO:0045792">
    <property type="term" value="P:negative regulation of cell size"/>
    <property type="evidence" value="ECO:0007669"/>
    <property type="project" value="Ensembl"/>
</dbReference>
<dbReference type="GO" id="GO:0097009">
    <property type="term" value="P:energy homeostasis"/>
    <property type="evidence" value="ECO:0007669"/>
    <property type="project" value="Ensembl"/>
</dbReference>
<evidence type="ECO:0000313" key="8">
    <source>
        <dbReference type="Ensembl" id="ENSLLTP00000020038.1"/>
    </source>
</evidence>
<reference evidence="8" key="1">
    <citation type="submission" date="2025-08" db="UniProtKB">
        <authorList>
            <consortium name="Ensembl"/>
        </authorList>
    </citation>
    <scope>IDENTIFICATION</scope>
</reference>
<dbReference type="Pfam" id="PF00386">
    <property type="entry name" value="C1q"/>
    <property type="match status" value="1"/>
</dbReference>
<dbReference type="InterPro" id="IPR008983">
    <property type="entry name" value="Tumour_necrosis_fac-like_dom"/>
</dbReference>
<keyword evidence="4" id="KW-0176">Collagen</keyword>
<evidence type="ECO:0000313" key="9">
    <source>
        <dbReference type="Proteomes" id="UP000694406"/>
    </source>
</evidence>
<keyword evidence="2" id="KW-0964">Secreted</keyword>
<feature type="chain" id="PRO_5034745736" description="C1q domain-containing protein" evidence="6">
    <location>
        <begin position="25"/>
        <end position="257"/>
    </location>
</feature>
<comment type="subcellular location">
    <subcellularLocation>
        <location evidence="1">Secreted</location>
    </subcellularLocation>
</comment>
<accession>A0A8C5WXC1</accession>
<dbReference type="Ensembl" id="ENSLLTT00000020780.1">
    <property type="protein sequence ID" value="ENSLLTP00000020038.1"/>
    <property type="gene ID" value="ENSLLTG00000015020.1"/>
</dbReference>
<keyword evidence="3 6" id="KW-0732">Signal</keyword>
<evidence type="ECO:0000256" key="5">
    <source>
        <dbReference type="SAM" id="MobiDB-lite"/>
    </source>
</evidence>
<evidence type="ECO:0000256" key="3">
    <source>
        <dbReference type="ARBA" id="ARBA00022729"/>
    </source>
</evidence>
<dbReference type="PANTHER" id="PTHR15427:SF21">
    <property type="entry name" value="COMPLEMENT C1Q AND TUMOR NECROSIS FACTOR-RELATED PROTEIN 9A"/>
    <property type="match status" value="1"/>
</dbReference>
<feature type="region of interest" description="Disordered" evidence="5">
    <location>
        <begin position="39"/>
        <end position="84"/>
    </location>
</feature>
<dbReference type="PROSITE" id="PS50871">
    <property type="entry name" value="C1Q"/>
    <property type="match status" value="1"/>
</dbReference>
<dbReference type="InterPro" id="IPR008160">
    <property type="entry name" value="Collagen"/>
</dbReference>
<dbReference type="GO" id="GO:0042802">
    <property type="term" value="F:identical protein binding"/>
    <property type="evidence" value="ECO:0007669"/>
    <property type="project" value="Ensembl"/>
</dbReference>
<dbReference type="SUPFAM" id="SSF49842">
    <property type="entry name" value="TNF-like"/>
    <property type="match status" value="1"/>
</dbReference>
<feature type="compositionally biased region" description="Low complexity" evidence="5">
    <location>
        <begin position="70"/>
        <end position="84"/>
    </location>
</feature>
<dbReference type="GO" id="GO:1900078">
    <property type="term" value="P:positive regulation of cellular response to insulin stimulus"/>
    <property type="evidence" value="ECO:0007669"/>
    <property type="project" value="Ensembl"/>
</dbReference>
<feature type="compositionally biased region" description="Basic and acidic residues" evidence="5">
    <location>
        <begin position="55"/>
        <end position="68"/>
    </location>
</feature>
<name>A0A8C5WXC1_LATLA</name>
<evidence type="ECO:0000256" key="2">
    <source>
        <dbReference type="ARBA" id="ARBA00022525"/>
    </source>
</evidence>